<name>A0A9P9H8S8_FUSSL</name>
<dbReference type="AlphaFoldDB" id="A0A9P9H8S8"/>
<dbReference type="Proteomes" id="UP000736672">
    <property type="component" value="Unassembled WGS sequence"/>
</dbReference>
<dbReference type="EMBL" id="JAGTJS010000011">
    <property type="protein sequence ID" value="KAH7253066.1"/>
    <property type="molecule type" value="Genomic_DNA"/>
</dbReference>
<sequence length="286" mass="31785">MAYCAPFPGRAYSNSPLTTWKALSPILQCLAFCQGPILNAFQGISSAFAKEKSVHNVWGIPVNAYRDFINNELEHCCDSFQAGICWTLETPAGRRDKFPSWSWAGWTGRVDSKYASTIDGYFSGNKNTIISFESPDGTRTEWSQLDHMLGDNGSQDHLRILILDSPSFPLQVEEVHNEPDDDGRGLMRSPGSDAETSLRVTGDVTGPFYPMSKTPSCGPDQPQQGGLVGVPIPSWKGQTLYVLVFHKKAEFWERFGHFEWSNPEGPTDLTTFLTIIPTTRTVLRIA</sequence>
<evidence type="ECO:0000313" key="2">
    <source>
        <dbReference type="EMBL" id="KAH7253066.1"/>
    </source>
</evidence>
<evidence type="ECO:0000256" key="1">
    <source>
        <dbReference type="SAM" id="MobiDB-lite"/>
    </source>
</evidence>
<reference evidence="2" key="1">
    <citation type="journal article" date="2021" name="Nat. Commun.">
        <title>Genetic determinants of endophytism in the Arabidopsis root mycobiome.</title>
        <authorList>
            <person name="Mesny F."/>
            <person name="Miyauchi S."/>
            <person name="Thiergart T."/>
            <person name="Pickel B."/>
            <person name="Atanasova L."/>
            <person name="Karlsson M."/>
            <person name="Huettel B."/>
            <person name="Barry K.W."/>
            <person name="Haridas S."/>
            <person name="Chen C."/>
            <person name="Bauer D."/>
            <person name="Andreopoulos W."/>
            <person name="Pangilinan J."/>
            <person name="LaButti K."/>
            <person name="Riley R."/>
            <person name="Lipzen A."/>
            <person name="Clum A."/>
            <person name="Drula E."/>
            <person name="Henrissat B."/>
            <person name="Kohler A."/>
            <person name="Grigoriev I.V."/>
            <person name="Martin F.M."/>
            <person name="Hacquard S."/>
        </authorList>
    </citation>
    <scope>NUCLEOTIDE SEQUENCE</scope>
    <source>
        <strain evidence="2">FSSC 5 MPI-SDFR-AT-0091</strain>
    </source>
</reference>
<feature type="compositionally biased region" description="Basic and acidic residues" evidence="1">
    <location>
        <begin position="176"/>
        <end position="185"/>
    </location>
</feature>
<protein>
    <submittedName>
        <fullName evidence="2">Uncharacterized protein</fullName>
    </submittedName>
</protein>
<comment type="caution">
    <text evidence="2">The sequence shown here is derived from an EMBL/GenBank/DDBJ whole genome shotgun (WGS) entry which is preliminary data.</text>
</comment>
<organism evidence="2 3">
    <name type="scientific">Fusarium solani</name>
    <name type="common">Filamentous fungus</name>
    <dbReference type="NCBI Taxonomy" id="169388"/>
    <lineage>
        <taxon>Eukaryota</taxon>
        <taxon>Fungi</taxon>
        <taxon>Dikarya</taxon>
        <taxon>Ascomycota</taxon>
        <taxon>Pezizomycotina</taxon>
        <taxon>Sordariomycetes</taxon>
        <taxon>Hypocreomycetidae</taxon>
        <taxon>Hypocreales</taxon>
        <taxon>Nectriaceae</taxon>
        <taxon>Fusarium</taxon>
        <taxon>Fusarium solani species complex</taxon>
    </lineage>
</organism>
<gene>
    <name evidence="2" type="ORF">B0J15DRAFT_495349</name>
</gene>
<accession>A0A9P9H8S8</accession>
<evidence type="ECO:0000313" key="3">
    <source>
        <dbReference type="Proteomes" id="UP000736672"/>
    </source>
</evidence>
<proteinExistence type="predicted"/>
<keyword evidence="3" id="KW-1185">Reference proteome</keyword>
<feature type="region of interest" description="Disordered" evidence="1">
    <location>
        <begin position="176"/>
        <end position="199"/>
    </location>
</feature>